<dbReference type="GO" id="GO:0005737">
    <property type="term" value="C:cytoplasm"/>
    <property type="evidence" value="ECO:0007669"/>
    <property type="project" value="TreeGrafter"/>
</dbReference>
<evidence type="ECO:0000256" key="3">
    <source>
        <dbReference type="ARBA" id="ARBA00023002"/>
    </source>
</evidence>
<dbReference type="GO" id="GO:0009228">
    <property type="term" value="P:thiamine biosynthetic process"/>
    <property type="evidence" value="ECO:0007669"/>
    <property type="project" value="UniProtKB-KW"/>
</dbReference>
<dbReference type="InterPro" id="IPR036188">
    <property type="entry name" value="FAD/NAD-bd_sf"/>
</dbReference>
<name>A0A7S3EEB9_9RHOD</name>
<dbReference type="UniPathway" id="UPA00060"/>
<dbReference type="SUPFAM" id="SSF51905">
    <property type="entry name" value="FAD/NAD(P)-binding domain"/>
    <property type="match status" value="1"/>
</dbReference>
<gene>
    <name evidence="6" type="ORF">RMAR00112_LOCUS16675</name>
</gene>
<evidence type="ECO:0000259" key="5">
    <source>
        <dbReference type="Pfam" id="PF01266"/>
    </source>
</evidence>
<dbReference type="GO" id="GO:0009229">
    <property type="term" value="P:thiamine diphosphate biosynthetic process"/>
    <property type="evidence" value="ECO:0007669"/>
    <property type="project" value="UniProtKB-UniPathway"/>
</dbReference>
<dbReference type="GO" id="GO:0016491">
    <property type="term" value="F:oxidoreductase activity"/>
    <property type="evidence" value="ECO:0007669"/>
    <property type="project" value="UniProtKB-KW"/>
</dbReference>
<feature type="region of interest" description="Disordered" evidence="4">
    <location>
        <begin position="486"/>
        <end position="524"/>
    </location>
</feature>
<reference evidence="6" key="1">
    <citation type="submission" date="2021-01" db="EMBL/GenBank/DDBJ databases">
        <authorList>
            <person name="Corre E."/>
            <person name="Pelletier E."/>
            <person name="Niang G."/>
            <person name="Scheremetjew M."/>
            <person name="Finn R."/>
            <person name="Kale V."/>
            <person name="Holt S."/>
            <person name="Cochrane G."/>
            <person name="Meng A."/>
            <person name="Brown T."/>
            <person name="Cohen L."/>
        </authorList>
    </citation>
    <scope>NUCLEOTIDE SEQUENCE</scope>
    <source>
        <strain evidence="6">CCMP 769</strain>
    </source>
</reference>
<dbReference type="Pfam" id="PF01266">
    <property type="entry name" value="DAO"/>
    <property type="match status" value="1"/>
</dbReference>
<dbReference type="AlphaFoldDB" id="A0A7S3EEB9"/>
<feature type="compositionally biased region" description="Basic and acidic residues" evidence="4">
    <location>
        <begin position="486"/>
        <end position="495"/>
    </location>
</feature>
<evidence type="ECO:0000313" key="6">
    <source>
        <dbReference type="EMBL" id="CAE0048680.1"/>
    </source>
</evidence>
<accession>A0A7S3EEB9</accession>
<feature type="compositionally biased region" description="Polar residues" evidence="4">
    <location>
        <begin position="496"/>
        <end position="505"/>
    </location>
</feature>
<dbReference type="InterPro" id="IPR006076">
    <property type="entry name" value="FAD-dep_OxRdtase"/>
</dbReference>
<comment type="pathway">
    <text evidence="1">Cofactor biosynthesis; thiamine diphosphate biosynthesis.</text>
</comment>
<dbReference type="PANTHER" id="PTHR13847">
    <property type="entry name" value="SARCOSINE DEHYDROGENASE-RELATED"/>
    <property type="match status" value="1"/>
</dbReference>
<dbReference type="GO" id="GO:0050660">
    <property type="term" value="F:flavin adenine dinucleotide binding"/>
    <property type="evidence" value="ECO:0007669"/>
    <property type="project" value="InterPro"/>
</dbReference>
<sequence length="604" mass="64751">MGFVGSTGAALPGVKMRRGGGWVCRLRNADVVVVGRGGIGLSTALEVANNGGDVVVVGSFDTKSATWAAAGMLAPQAERLEEGPLLSLALKSREMYPEYLEHLSAQSGEPVWLNDSGRFMSPLLNGEEGALQSPPPSRAGEALYFDSKGIRSVEPSLSEQVAGGWIYGNDASVDNRQLYSALQAACERAGVHFIEGKVTGLSMQKGRNAVEAARLEDGTLIRGDQFVLAAGAWSRDLLSIPVKPIKGQMLRLTPPAHKGRDAYALGSVLFGQSVYVVPRLDGSIVIGATVEDVGYRDGVTALGISSLLTEAIKLVPGLAEYTIDETWFGYRPTTPDDMPILGKTRFSNATVATGHHRNGILLLPVTAKMIGNILAGKPQVDAELDRLVQSFSYERFAQSKVLNGSSQGVPPGSVQSPKISVSVRKDSIAVPEQVRIPGFSVEEEDKKWKDSVMVWKVEKDGSETPVRYKEDVSTFNQGFGHLSEETKAGASEPEKSSQPIASTPPKTGEQEDEAPLSVNGSSNAYDDISVHRDAAQDVFSANLLKNRTFGVKSTSFNSKGQPSCIADEELKLFNEAAAEGVKEFQRLRKAARDGSGDEQVEEYF</sequence>
<organism evidence="6">
    <name type="scientific">Rhodosorus marinus</name>
    <dbReference type="NCBI Taxonomy" id="101924"/>
    <lineage>
        <taxon>Eukaryota</taxon>
        <taxon>Rhodophyta</taxon>
        <taxon>Stylonematophyceae</taxon>
        <taxon>Stylonematales</taxon>
        <taxon>Stylonemataceae</taxon>
        <taxon>Rhodosorus</taxon>
    </lineage>
</organism>
<dbReference type="InterPro" id="IPR012727">
    <property type="entry name" value="Gly_oxidase_ThiO"/>
</dbReference>
<dbReference type="EMBL" id="HBHW01021616">
    <property type="protein sequence ID" value="CAE0048680.1"/>
    <property type="molecule type" value="Transcribed_RNA"/>
</dbReference>
<evidence type="ECO:0000256" key="4">
    <source>
        <dbReference type="SAM" id="MobiDB-lite"/>
    </source>
</evidence>
<dbReference type="Gene3D" id="3.50.50.60">
    <property type="entry name" value="FAD/NAD(P)-binding domain"/>
    <property type="match status" value="1"/>
</dbReference>
<keyword evidence="3" id="KW-0560">Oxidoreductase</keyword>
<feature type="domain" description="FAD dependent oxidoreductase" evidence="5">
    <location>
        <begin position="30"/>
        <end position="370"/>
    </location>
</feature>
<dbReference type="Gene3D" id="3.30.9.10">
    <property type="entry name" value="D-Amino Acid Oxidase, subunit A, domain 2"/>
    <property type="match status" value="1"/>
</dbReference>
<proteinExistence type="predicted"/>
<keyword evidence="2" id="KW-0784">Thiamine biosynthesis</keyword>
<dbReference type="PANTHER" id="PTHR13847:SF289">
    <property type="entry name" value="GLYCINE OXIDASE"/>
    <property type="match status" value="1"/>
</dbReference>
<dbReference type="SUPFAM" id="SSF54373">
    <property type="entry name" value="FAD-linked reductases, C-terminal domain"/>
    <property type="match status" value="1"/>
</dbReference>
<protein>
    <recommendedName>
        <fullName evidence="5">FAD dependent oxidoreductase domain-containing protein</fullName>
    </recommendedName>
</protein>
<dbReference type="NCBIfam" id="TIGR02352">
    <property type="entry name" value="thiamin_ThiO"/>
    <property type="match status" value="1"/>
</dbReference>
<evidence type="ECO:0000256" key="2">
    <source>
        <dbReference type="ARBA" id="ARBA00022977"/>
    </source>
</evidence>
<evidence type="ECO:0000256" key="1">
    <source>
        <dbReference type="ARBA" id="ARBA00004948"/>
    </source>
</evidence>